<proteinExistence type="predicted"/>
<organism evidence="3 4">
    <name type="scientific">Pseudonocardia humida</name>
    <dbReference type="NCBI Taxonomy" id="2800819"/>
    <lineage>
        <taxon>Bacteria</taxon>
        <taxon>Bacillati</taxon>
        <taxon>Actinomycetota</taxon>
        <taxon>Actinomycetes</taxon>
        <taxon>Pseudonocardiales</taxon>
        <taxon>Pseudonocardiaceae</taxon>
        <taxon>Pseudonocardia</taxon>
    </lineage>
</organism>
<evidence type="ECO:0000259" key="2">
    <source>
        <dbReference type="SMART" id="SM00894"/>
    </source>
</evidence>
<feature type="region of interest" description="Disordered" evidence="1">
    <location>
        <begin position="210"/>
        <end position="234"/>
    </location>
</feature>
<name>A0ABT0ZWJ4_9PSEU</name>
<feature type="compositionally biased region" description="Gly residues" evidence="1">
    <location>
        <begin position="329"/>
        <end position="344"/>
    </location>
</feature>
<feature type="region of interest" description="Disordered" evidence="1">
    <location>
        <begin position="148"/>
        <end position="188"/>
    </location>
</feature>
<feature type="compositionally biased region" description="Gly residues" evidence="1">
    <location>
        <begin position="358"/>
        <end position="369"/>
    </location>
</feature>
<sequence>MPFVPLSSDGVQRATTEALPAPRIQVALEPHEGGITVLAVEPTGLRAIGQLDPTAAEPYRRVLAPLAEEGVYGTCTAEAAVTGTVLNLAPAEACLPEGGRAPAEEDDAAPKGATARTGRLREEADDVETGASLAVVAATTVRAPAGSTVDTVVLDPGAATRPGRRHDPRGRPAHRRRSSRAAGGGAGPVRMLLAGVTGLLLVGATAQGLTGGQPTGGSAVTAAPSPVSVPTRTAPEAVPVTVSVVPGAKVGADGPAPDRAGAASPPAAGAPADEDEPADEQGGSDHESDEGADEDRSDNGDTEDGDHSGSDADEGSDDSDDGESDGGRSDGGSDGGRSDGGSDGGSDDDEPDGRPDRGGGGGGGGGGGSFRVCLAAWADGKTSIRRGEPGYSRRLDLDGDGRACERR</sequence>
<feature type="domain" description="Excalibur calcium-binding" evidence="2">
    <location>
        <begin position="369"/>
        <end position="405"/>
    </location>
</feature>
<dbReference type="Pfam" id="PF05901">
    <property type="entry name" value="Excalibur"/>
    <property type="match status" value="1"/>
</dbReference>
<evidence type="ECO:0000313" key="3">
    <source>
        <dbReference type="EMBL" id="MCO1655096.1"/>
    </source>
</evidence>
<evidence type="ECO:0000256" key="1">
    <source>
        <dbReference type="SAM" id="MobiDB-lite"/>
    </source>
</evidence>
<feature type="compositionally biased region" description="Acidic residues" evidence="1">
    <location>
        <begin position="287"/>
        <end position="304"/>
    </location>
</feature>
<dbReference type="RefSeq" id="WP_252436841.1">
    <property type="nucleotide sequence ID" value="NZ_JAGSOV010000019.1"/>
</dbReference>
<gene>
    <name evidence="3" type="ORF">KDL28_08500</name>
</gene>
<feature type="region of interest" description="Disordered" evidence="1">
    <location>
        <begin position="249"/>
        <end position="407"/>
    </location>
</feature>
<protein>
    <submittedName>
        <fullName evidence="3">Excalibur calcium-binding domain-containing protein</fullName>
    </submittedName>
</protein>
<feature type="compositionally biased region" description="Low complexity" evidence="1">
    <location>
        <begin position="251"/>
        <end position="271"/>
    </location>
</feature>
<feature type="compositionally biased region" description="Basic residues" evidence="1">
    <location>
        <begin position="162"/>
        <end position="179"/>
    </location>
</feature>
<dbReference type="EMBL" id="JAGSOV010000019">
    <property type="protein sequence ID" value="MCO1655096.1"/>
    <property type="molecule type" value="Genomic_DNA"/>
</dbReference>
<comment type="caution">
    <text evidence="3">The sequence shown here is derived from an EMBL/GenBank/DDBJ whole genome shotgun (WGS) entry which is preliminary data.</text>
</comment>
<dbReference type="Proteomes" id="UP001165283">
    <property type="component" value="Unassembled WGS sequence"/>
</dbReference>
<keyword evidence="4" id="KW-1185">Reference proteome</keyword>
<dbReference type="InterPro" id="IPR008613">
    <property type="entry name" value="Excalibur_Ca-bd_domain"/>
</dbReference>
<dbReference type="SMART" id="SM00894">
    <property type="entry name" value="Excalibur"/>
    <property type="match status" value="1"/>
</dbReference>
<feature type="compositionally biased region" description="Basic and acidic residues" evidence="1">
    <location>
        <begin position="385"/>
        <end position="407"/>
    </location>
</feature>
<reference evidence="3" key="1">
    <citation type="submission" date="2021-04" db="EMBL/GenBank/DDBJ databases">
        <title>Pseudonocardia sp. nov., isolated from sandy soil of mangrove forest.</title>
        <authorList>
            <person name="Zan Z."/>
            <person name="Huang R."/>
            <person name="Liu W."/>
        </authorList>
    </citation>
    <scope>NUCLEOTIDE SEQUENCE</scope>
    <source>
        <strain evidence="3">S2-4</strain>
    </source>
</reference>
<feature type="region of interest" description="Disordered" evidence="1">
    <location>
        <begin position="97"/>
        <end position="126"/>
    </location>
</feature>
<evidence type="ECO:0000313" key="4">
    <source>
        <dbReference type="Proteomes" id="UP001165283"/>
    </source>
</evidence>
<accession>A0ABT0ZWJ4</accession>
<feature type="compositionally biased region" description="Acidic residues" evidence="1">
    <location>
        <begin position="311"/>
        <end position="324"/>
    </location>
</feature>